<dbReference type="AlphaFoldDB" id="A0A0V1BGY1"/>
<dbReference type="Proteomes" id="UP000054776">
    <property type="component" value="Unassembled WGS sequence"/>
</dbReference>
<sequence>MQVLIVSYFILNDRPEMPPKYYWLPEFFSVTAERSAALSGCSVHYVPCFSIVLREEFCSTLLIITVDLEDSLPTPAVVYNVTLSNPVFENDQRNSVAFQPDLLRCQINSTKPCLFNCFKLTCLRRRHVAAVARRLIESSFENTCSKISTGRSVSFNAAVSVDGMHDWVWSIFTPMASVQVK</sequence>
<evidence type="ECO:0000313" key="1">
    <source>
        <dbReference type="EMBL" id="KRY35891.1"/>
    </source>
</evidence>
<dbReference type="OrthoDB" id="5920560at2759"/>
<comment type="caution">
    <text evidence="1">The sequence shown here is derived from an EMBL/GenBank/DDBJ whole genome shotgun (WGS) entry which is preliminary data.</text>
</comment>
<proteinExistence type="predicted"/>
<name>A0A0V1BGY1_TRISP</name>
<dbReference type="InParanoid" id="A0A0V1BGY1"/>
<evidence type="ECO:0000313" key="2">
    <source>
        <dbReference type="Proteomes" id="UP000054776"/>
    </source>
</evidence>
<gene>
    <name evidence="1" type="ORF">T01_8584</name>
</gene>
<protein>
    <submittedName>
        <fullName evidence="1">Uncharacterized protein</fullName>
    </submittedName>
</protein>
<keyword evidence="2" id="KW-1185">Reference proteome</keyword>
<reference evidence="1 2" key="1">
    <citation type="submission" date="2015-01" db="EMBL/GenBank/DDBJ databases">
        <title>Evolution of Trichinella species and genotypes.</title>
        <authorList>
            <person name="Korhonen P.K."/>
            <person name="Edoardo P."/>
            <person name="Giuseppe L.R."/>
            <person name="Gasser R.B."/>
        </authorList>
    </citation>
    <scope>NUCLEOTIDE SEQUENCE [LARGE SCALE GENOMIC DNA]</scope>
    <source>
        <strain evidence="1">ISS3</strain>
    </source>
</reference>
<accession>A0A0V1BGY1</accession>
<organism evidence="1 2">
    <name type="scientific">Trichinella spiralis</name>
    <name type="common">Trichina worm</name>
    <dbReference type="NCBI Taxonomy" id="6334"/>
    <lineage>
        <taxon>Eukaryota</taxon>
        <taxon>Metazoa</taxon>
        <taxon>Ecdysozoa</taxon>
        <taxon>Nematoda</taxon>
        <taxon>Enoplea</taxon>
        <taxon>Dorylaimia</taxon>
        <taxon>Trichinellida</taxon>
        <taxon>Trichinellidae</taxon>
        <taxon>Trichinella</taxon>
    </lineage>
</organism>
<dbReference type="EMBL" id="JYDH01000048">
    <property type="protein sequence ID" value="KRY35891.1"/>
    <property type="molecule type" value="Genomic_DNA"/>
</dbReference>